<comment type="caution">
    <text evidence="2">The sequence shown here is derived from an EMBL/GenBank/DDBJ whole genome shotgun (WGS) entry which is preliminary data.</text>
</comment>
<name>A0AAE0M5J0_9PEZI</name>
<accession>A0AAE0M5J0</accession>
<protein>
    <submittedName>
        <fullName evidence="2">Uncharacterized protein</fullName>
    </submittedName>
</protein>
<reference evidence="2" key="1">
    <citation type="journal article" date="2023" name="Mol. Phylogenet. Evol.">
        <title>Genome-scale phylogeny and comparative genomics of the fungal order Sordariales.</title>
        <authorList>
            <person name="Hensen N."/>
            <person name="Bonometti L."/>
            <person name="Westerberg I."/>
            <person name="Brannstrom I.O."/>
            <person name="Guillou S."/>
            <person name="Cros-Aarteil S."/>
            <person name="Calhoun S."/>
            <person name="Haridas S."/>
            <person name="Kuo A."/>
            <person name="Mondo S."/>
            <person name="Pangilinan J."/>
            <person name="Riley R."/>
            <person name="LaButti K."/>
            <person name="Andreopoulos B."/>
            <person name="Lipzen A."/>
            <person name="Chen C."/>
            <person name="Yan M."/>
            <person name="Daum C."/>
            <person name="Ng V."/>
            <person name="Clum A."/>
            <person name="Steindorff A."/>
            <person name="Ohm R.A."/>
            <person name="Martin F."/>
            <person name="Silar P."/>
            <person name="Natvig D.O."/>
            <person name="Lalanne C."/>
            <person name="Gautier V."/>
            <person name="Ament-Velasquez S.L."/>
            <person name="Kruys A."/>
            <person name="Hutchinson M.I."/>
            <person name="Powell A.J."/>
            <person name="Barry K."/>
            <person name="Miller A.N."/>
            <person name="Grigoriev I.V."/>
            <person name="Debuchy R."/>
            <person name="Gladieux P."/>
            <person name="Hiltunen Thoren M."/>
            <person name="Johannesson H."/>
        </authorList>
    </citation>
    <scope>NUCLEOTIDE SEQUENCE</scope>
    <source>
        <strain evidence="2">CBS 118394</strain>
    </source>
</reference>
<organism evidence="2 3">
    <name type="scientific">Apodospora peruviana</name>
    <dbReference type="NCBI Taxonomy" id="516989"/>
    <lineage>
        <taxon>Eukaryota</taxon>
        <taxon>Fungi</taxon>
        <taxon>Dikarya</taxon>
        <taxon>Ascomycota</taxon>
        <taxon>Pezizomycotina</taxon>
        <taxon>Sordariomycetes</taxon>
        <taxon>Sordariomycetidae</taxon>
        <taxon>Sordariales</taxon>
        <taxon>Lasiosphaeriaceae</taxon>
        <taxon>Apodospora</taxon>
    </lineage>
</organism>
<gene>
    <name evidence="2" type="ORF">B0H66DRAFT_246308</name>
</gene>
<proteinExistence type="predicted"/>
<keyword evidence="3" id="KW-1185">Reference proteome</keyword>
<reference evidence="2" key="2">
    <citation type="submission" date="2023-06" db="EMBL/GenBank/DDBJ databases">
        <authorList>
            <consortium name="Lawrence Berkeley National Laboratory"/>
            <person name="Haridas S."/>
            <person name="Hensen N."/>
            <person name="Bonometti L."/>
            <person name="Westerberg I."/>
            <person name="Brannstrom I.O."/>
            <person name="Guillou S."/>
            <person name="Cros-Aarteil S."/>
            <person name="Calhoun S."/>
            <person name="Kuo A."/>
            <person name="Mondo S."/>
            <person name="Pangilinan J."/>
            <person name="Riley R."/>
            <person name="Labutti K."/>
            <person name="Andreopoulos B."/>
            <person name="Lipzen A."/>
            <person name="Chen C."/>
            <person name="Yanf M."/>
            <person name="Daum C."/>
            <person name="Ng V."/>
            <person name="Clum A."/>
            <person name="Steindorff A."/>
            <person name="Ohm R."/>
            <person name="Martin F."/>
            <person name="Silar P."/>
            <person name="Natvig D."/>
            <person name="Lalanne C."/>
            <person name="Gautier V."/>
            <person name="Ament-Velasquez S.L."/>
            <person name="Kruys A."/>
            <person name="Hutchinson M.I."/>
            <person name="Powell A.J."/>
            <person name="Barry K."/>
            <person name="Miller A.N."/>
            <person name="Grigoriev I.V."/>
            <person name="Debuchy R."/>
            <person name="Gladieux P."/>
            <person name="Thoren M.H."/>
            <person name="Johannesson H."/>
        </authorList>
    </citation>
    <scope>NUCLEOTIDE SEQUENCE</scope>
    <source>
        <strain evidence="2">CBS 118394</strain>
    </source>
</reference>
<feature type="region of interest" description="Disordered" evidence="1">
    <location>
        <begin position="1"/>
        <end position="33"/>
    </location>
</feature>
<dbReference type="EMBL" id="JAUEDM010000004">
    <property type="protein sequence ID" value="KAK3318649.1"/>
    <property type="molecule type" value="Genomic_DNA"/>
</dbReference>
<evidence type="ECO:0000313" key="3">
    <source>
        <dbReference type="Proteomes" id="UP001283341"/>
    </source>
</evidence>
<evidence type="ECO:0000313" key="2">
    <source>
        <dbReference type="EMBL" id="KAK3318649.1"/>
    </source>
</evidence>
<dbReference type="AlphaFoldDB" id="A0AAE0M5J0"/>
<sequence length="391" mass="44289">MTYFGDISTSSASSSAGAGAGADWEPQQLSPGDPLTAANIARLSIVRQSIETSIELHGGALFQVTKGKPPSSSTTDSEDGGGDYVGISDWDEYGSVPEELLEYKKKVAALEGSSGWNADQRKLHKLIFMRGLHPMIPSWWRMSFRMWGITQEELDDVFTPPGSKKRVVIHAYSNEVAAAKALESLFYLSQTVTDYEQIGYEDKIAPMVIKEILKYYRWALRDVGLDKFKVKPTMLIREYRPELRWLKEERDEDDVDEDDIDEDALTDAERRARFTEAVSRDLERRLLSMALTWRDVLWDDKTGEYVMQPPTLYAFAVVQHMVMLVSHDSAEVDNPVVVLDQVRLNERGAWLWNALSIAIPINMIRDGINHNRHPRVIVPRAVDPSDEDPDL</sequence>
<dbReference type="Proteomes" id="UP001283341">
    <property type="component" value="Unassembled WGS sequence"/>
</dbReference>
<evidence type="ECO:0000256" key="1">
    <source>
        <dbReference type="SAM" id="MobiDB-lite"/>
    </source>
</evidence>